<evidence type="ECO:0000256" key="6">
    <source>
        <dbReference type="ARBA" id="ARBA00023012"/>
    </source>
</evidence>
<dbReference type="InterPro" id="IPR003661">
    <property type="entry name" value="HisK_dim/P_dom"/>
</dbReference>
<organism evidence="13 14">
    <name type="scientific">Aquisphaera giovannonii</name>
    <dbReference type="NCBI Taxonomy" id="406548"/>
    <lineage>
        <taxon>Bacteria</taxon>
        <taxon>Pseudomonadati</taxon>
        <taxon>Planctomycetota</taxon>
        <taxon>Planctomycetia</taxon>
        <taxon>Isosphaerales</taxon>
        <taxon>Isosphaeraceae</taxon>
        <taxon>Aquisphaera</taxon>
    </lineage>
</organism>
<evidence type="ECO:0000256" key="2">
    <source>
        <dbReference type="ARBA" id="ARBA00012438"/>
    </source>
</evidence>
<evidence type="ECO:0000256" key="3">
    <source>
        <dbReference type="ARBA" id="ARBA00022553"/>
    </source>
</evidence>
<gene>
    <name evidence="13" type="primary">arcB_4</name>
    <name evidence="13" type="ORF">OJF2_70090</name>
</gene>
<accession>A0A5B9WCK7</accession>
<dbReference type="AlphaFoldDB" id="A0A5B9WCK7"/>
<dbReference type="InterPro" id="IPR000014">
    <property type="entry name" value="PAS"/>
</dbReference>
<keyword evidence="14" id="KW-1185">Reference proteome</keyword>
<reference evidence="13 14" key="1">
    <citation type="submission" date="2019-08" db="EMBL/GenBank/DDBJ databases">
        <title>Deep-cultivation of Planctomycetes and their phenomic and genomic characterization uncovers novel biology.</title>
        <authorList>
            <person name="Wiegand S."/>
            <person name="Jogler M."/>
            <person name="Boedeker C."/>
            <person name="Pinto D."/>
            <person name="Vollmers J."/>
            <person name="Rivas-Marin E."/>
            <person name="Kohn T."/>
            <person name="Peeters S.H."/>
            <person name="Heuer A."/>
            <person name="Rast P."/>
            <person name="Oberbeckmann S."/>
            <person name="Bunk B."/>
            <person name="Jeske O."/>
            <person name="Meyerdierks A."/>
            <person name="Storesund J.E."/>
            <person name="Kallscheuer N."/>
            <person name="Luecker S."/>
            <person name="Lage O.M."/>
            <person name="Pohl T."/>
            <person name="Merkel B.J."/>
            <person name="Hornburger P."/>
            <person name="Mueller R.-W."/>
            <person name="Bruemmer F."/>
            <person name="Labrenz M."/>
            <person name="Spormann A.M."/>
            <person name="Op den Camp H."/>
            <person name="Overmann J."/>
            <person name="Amann R."/>
            <person name="Jetten M.S.M."/>
            <person name="Mascher T."/>
            <person name="Medema M.H."/>
            <person name="Devos D.P."/>
            <person name="Kaster A.-K."/>
            <person name="Ovreas L."/>
            <person name="Rohde M."/>
            <person name="Galperin M.Y."/>
            <person name="Jogler C."/>
        </authorList>
    </citation>
    <scope>NUCLEOTIDE SEQUENCE [LARGE SCALE GENOMIC DNA]</scope>
    <source>
        <strain evidence="13 14">OJF2</strain>
    </source>
</reference>
<feature type="domain" description="PAC" evidence="12">
    <location>
        <begin position="90"/>
        <end position="142"/>
    </location>
</feature>
<dbReference type="Pfam" id="PF08448">
    <property type="entry name" value="PAS_4"/>
    <property type="match status" value="1"/>
</dbReference>
<dbReference type="SUPFAM" id="SSF47384">
    <property type="entry name" value="Homodimeric domain of signal transducing histidine kinase"/>
    <property type="match status" value="1"/>
</dbReference>
<dbReference type="InterPro" id="IPR003594">
    <property type="entry name" value="HATPase_dom"/>
</dbReference>
<keyword evidence="4 13" id="KW-0808">Transferase</keyword>
<dbReference type="PANTHER" id="PTHR43547">
    <property type="entry name" value="TWO-COMPONENT HISTIDINE KINASE"/>
    <property type="match status" value="1"/>
</dbReference>
<dbReference type="Pfam" id="PF00989">
    <property type="entry name" value="PAS"/>
    <property type="match status" value="1"/>
</dbReference>
<dbReference type="FunFam" id="3.30.565.10:FF:000006">
    <property type="entry name" value="Sensor histidine kinase WalK"/>
    <property type="match status" value="1"/>
</dbReference>
<evidence type="ECO:0000256" key="4">
    <source>
        <dbReference type="ARBA" id="ARBA00022679"/>
    </source>
</evidence>
<dbReference type="InterPro" id="IPR000700">
    <property type="entry name" value="PAS-assoc_C"/>
</dbReference>
<dbReference type="Proteomes" id="UP000324233">
    <property type="component" value="Chromosome"/>
</dbReference>
<dbReference type="RefSeq" id="WP_168222208.1">
    <property type="nucleotide sequence ID" value="NZ_CP042997.1"/>
</dbReference>
<dbReference type="EC" id="2.7.13.3" evidence="2"/>
<dbReference type="InterPro" id="IPR035965">
    <property type="entry name" value="PAS-like_dom_sf"/>
</dbReference>
<evidence type="ECO:0000256" key="7">
    <source>
        <dbReference type="ARBA" id="ARBA00023136"/>
    </source>
</evidence>
<evidence type="ECO:0000256" key="1">
    <source>
        <dbReference type="ARBA" id="ARBA00000085"/>
    </source>
</evidence>
<dbReference type="PANTHER" id="PTHR43547:SF2">
    <property type="entry name" value="HYBRID SIGNAL TRANSDUCTION HISTIDINE KINASE C"/>
    <property type="match status" value="1"/>
</dbReference>
<dbReference type="PROSITE" id="PS50113">
    <property type="entry name" value="PAC"/>
    <property type="match status" value="1"/>
</dbReference>
<dbReference type="InterPro" id="IPR005467">
    <property type="entry name" value="His_kinase_dom"/>
</dbReference>
<evidence type="ECO:0000313" key="14">
    <source>
        <dbReference type="Proteomes" id="UP000324233"/>
    </source>
</evidence>
<evidence type="ECO:0000256" key="8">
    <source>
        <dbReference type="PROSITE-ProRule" id="PRU00169"/>
    </source>
</evidence>
<evidence type="ECO:0000259" key="9">
    <source>
        <dbReference type="PROSITE" id="PS50109"/>
    </source>
</evidence>
<dbReference type="InterPro" id="IPR013656">
    <property type="entry name" value="PAS_4"/>
</dbReference>
<feature type="domain" description="Histidine kinase" evidence="9">
    <location>
        <begin position="288"/>
        <end position="505"/>
    </location>
</feature>
<dbReference type="InterPro" id="IPR013767">
    <property type="entry name" value="PAS_fold"/>
</dbReference>
<dbReference type="SMART" id="SM00091">
    <property type="entry name" value="PAS"/>
    <property type="match status" value="2"/>
</dbReference>
<dbReference type="Pfam" id="PF00512">
    <property type="entry name" value="HisKA"/>
    <property type="match status" value="1"/>
</dbReference>
<dbReference type="CDD" id="cd17580">
    <property type="entry name" value="REC_2_DhkD-like"/>
    <property type="match status" value="1"/>
</dbReference>
<dbReference type="SMART" id="SM00388">
    <property type="entry name" value="HisKA"/>
    <property type="match status" value="1"/>
</dbReference>
<dbReference type="InterPro" id="IPR011006">
    <property type="entry name" value="CheY-like_superfamily"/>
</dbReference>
<dbReference type="PROSITE" id="PS50110">
    <property type="entry name" value="RESPONSE_REGULATORY"/>
    <property type="match status" value="1"/>
</dbReference>
<dbReference type="Gene3D" id="3.30.565.10">
    <property type="entry name" value="Histidine kinase-like ATPase, C-terminal domain"/>
    <property type="match status" value="1"/>
</dbReference>
<dbReference type="SUPFAM" id="SSF55874">
    <property type="entry name" value="ATPase domain of HSP90 chaperone/DNA topoisomerase II/histidine kinase"/>
    <property type="match status" value="1"/>
</dbReference>
<dbReference type="SUPFAM" id="SSF52172">
    <property type="entry name" value="CheY-like"/>
    <property type="match status" value="1"/>
</dbReference>
<dbReference type="EMBL" id="CP042997">
    <property type="protein sequence ID" value="QEH38408.1"/>
    <property type="molecule type" value="Genomic_DNA"/>
</dbReference>
<dbReference type="CDD" id="cd00075">
    <property type="entry name" value="HATPase"/>
    <property type="match status" value="1"/>
</dbReference>
<dbReference type="GO" id="GO:0000155">
    <property type="term" value="F:phosphorelay sensor kinase activity"/>
    <property type="evidence" value="ECO:0007669"/>
    <property type="project" value="InterPro"/>
</dbReference>
<dbReference type="InterPro" id="IPR001789">
    <property type="entry name" value="Sig_transdc_resp-reg_receiver"/>
</dbReference>
<evidence type="ECO:0000313" key="13">
    <source>
        <dbReference type="EMBL" id="QEH38408.1"/>
    </source>
</evidence>
<dbReference type="CDD" id="cd00082">
    <property type="entry name" value="HisKA"/>
    <property type="match status" value="1"/>
</dbReference>
<dbReference type="InterPro" id="IPR036890">
    <property type="entry name" value="HATPase_C_sf"/>
</dbReference>
<feature type="domain" description="PAS" evidence="11">
    <location>
        <begin position="15"/>
        <end position="88"/>
    </location>
</feature>
<dbReference type="GO" id="GO:0006355">
    <property type="term" value="P:regulation of DNA-templated transcription"/>
    <property type="evidence" value="ECO:0007669"/>
    <property type="project" value="InterPro"/>
</dbReference>
<dbReference type="PROSITE" id="PS50112">
    <property type="entry name" value="PAS"/>
    <property type="match status" value="1"/>
</dbReference>
<dbReference type="NCBIfam" id="TIGR00229">
    <property type="entry name" value="sensory_box"/>
    <property type="match status" value="2"/>
</dbReference>
<name>A0A5B9WCK7_9BACT</name>
<evidence type="ECO:0000259" key="11">
    <source>
        <dbReference type="PROSITE" id="PS50112"/>
    </source>
</evidence>
<evidence type="ECO:0000259" key="10">
    <source>
        <dbReference type="PROSITE" id="PS50110"/>
    </source>
</evidence>
<dbReference type="SMART" id="SM00387">
    <property type="entry name" value="HATPase_c"/>
    <property type="match status" value="1"/>
</dbReference>
<dbReference type="InterPro" id="IPR004358">
    <property type="entry name" value="Sig_transdc_His_kin-like_C"/>
</dbReference>
<dbReference type="CDD" id="cd00130">
    <property type="entry name" value="PAS"/>
    <property type="match status" value="2"/>
</dbReference>
<dbReference type="FunFam" id="1.10.287.130:FF:000001">
    <property type="entry name" value="Two-component sensor histidine kinase"/>
    <property type="match status" value="1"/>
</dbReference>
<protein>
    <recommendedName>
        <fullName evidence="2">histidine kinase</fullName>
        <ecNumber evidence="2">2.7.13.3</ecNumber>
    </recommendedName>
</protein>
<dbReference type="Pfam" id="PF02518">
    <property type="entry name" value="HATPase_c"/>
    <property type="match status" value="1"/>
</dbReference>
<proteinExistence type="predicted"/>
<keyword evidence="5" id="KW-0418">Kinase</keyword>
<dbReference type="KEGG" id="agv:OJF2_70090"/>
<keyword evidence="7" id="KW-0472">Membrane</keyword>
<dbReference type="SUPFAM" id="SSF55785">
    <property type="entry name" value="PYP-like sensor domain (PAS domain)"/>
    <property type="match status" value="2"/>
</dbReference>
<dbReference type="SMART" id="SM00448">
    <property type="entry name" value="REC"/>
    <property type="match status" value="1"/>
</dbReference>
<dbReference type="PRINTS" id="PR00344">
    <property type="entry name" value="BCTRLSENSOR"/>
</dbReference>
<dbReference type="Gene3D" id="3.30.450.20">
    <property type="entry name" value="PAS domain"/>
    <property type="match status" value="2"/>
</dbReference>
<sequence length="641" mass="71095">MSHDPGDTHESLIREAGLFRYIVESAAEYAIFATDQGGRIVSWNTGAERILGYSESEILGQDARILFTPEDRARRAPEQEMERAAAEGRAANERWHVRKDGSRFWGSGLTMPLMEGPSNAPGFVKIFRDKTEQRRALEAQRESEDRYRLLFNSIDEGFCVIEVLHDDDGLPADYRFLEVNPAFERHTGLREATGRRVRDLVPGLEAHWYEVYSRVAETGEPVRFENEARALGGRWFDVYAFRIGEPSQRRVAVLFTDVTGRRELERSLRHRARELAEADHRKNEFLAMLAHELRNPLSAIHSAVQVARDPRATVEMLPQSLGVIERQAKNLARLIDDLLDVARITQGKVVLKREPVDLVAVIGRAAQAVRPLIEQKRHRFTFHHDFGPMPVDADPTRLEQVVGNLLTNAAKYTEPGGSVSVSAGREGAEAVVRVKDDGVGIPPDMLPKVFELFTQVDPTLARSEGGLGIGLSLVKQLVEMHGGTVSAASEPGRGSEFTVRLPLLESATPAQEPAPGAAAPGRNGRLLVVDDNVDTARLTGRLLELMGFDVLLCHDGRRALEVARQYRPEAILLDIGLPGMNGFEVARQIREDPCCRDSLIVGVSGYGDARSREQALEAGFDHHLVKPVDISAVAELVSRPR</sequence>
<evidence type="ECO:0000259" key="12">
    <source>
        <dbReference type="PROSITE" id="PS50113"/>
    </source>
</evidence>
<dbReference type="Pfam" id="PF00072">
    <property type="entry name" value="Response_reg"/>
    <property type="match status" value="1"/>
</dbReference>
<feature type="domain" description="Response regulatory" evidence="10">
    <location>
        <begin position="525"/>
        <end position="641"/>
    </location>
</feature>
<comment type="catalytic activity">
    <reaction evidence="1">
        <text>ATP + protein L-histidine = ADP + protein N-phospho-L-histidine.</text>
        <dbReference type="EC" id="2.7.13.3"/>
    </reaction>
</comment>
<dbReference type="Gene3D" id="3.40.50.2300">
    <property type="match status" value="1"/>
</dbReference>
<keyword evidence="3 8" id="KW-0597">Phosphoprotein</keyword>
<evidence type="ECO:0000256" key="5">
    <source>
        <dbReference type="ARBA" id="ARBA00022777"/>
    </source>
</evidence>
<dbReference type="InterPro" id="IPR036097">
    <property type="entry name" value="HisK_dim/P_sf"/>
</dbReference>
<feature type="modified residue" description="4-aspartylphosphate" evidence="8">
    <location>
        <position position="574"/>
    </location>
</feature>
<dbReference type="PROSITE" id="PS50109">
    <property type="entry name" value="HIS_KIN"/>
    <property type="match status" value="1"/>
</dbReference>
<dbReference type="Gene3D" id="1.10.287.130">
    <property type="match status" value="1"/>
</dbReference>
<keyword evidence="6" id="KW-0902">Two-component regulatory system</keyword>